<feature type="compositionally biased region" description="Basic residues" evidence="3">
    <location>
        <begin position="405"/>
        <end position="418"/>
    </location>
</feature>
<dbReference type="GeneID" id="126883185"/>
<protein>
    <recommendedName>
        <fullName evidence="4">G-patch domain-containing protein</fullName>
    </recommendedName>
</protein>
<dbReference type="InterPro" id="IPR045166">
    <property type="entry name" value="Spp2-like"/>
</dbReference>
<feature type="compositionally biased region" description="Basic and acidic residues" evidence="3">
    <location>
        <begin position="344"/>
        <end position="381"/>
    </location>
</feature>
<keyword evidence="2" id="KW-0539">Nucleus</keyword>
<organism evidence="5 6">
    <name type="scientific">Diabrotica virgifera virgifera</name>
    <name type="common">western corn rootworm</name>
    <dbReference type="NCBI Taxonomy" id="50390"/>
    <lineage>
        <taxon>Eukaryota</taxon>
        <taxon>Metazoa</taxon>
        <taxon>Ecdysozoa</taxon>
        <taxon>Arthropoda</taxon>
        <taxon>Hexapoda</taxon>
        <taxon>Insecta</taxon>
        <taxon>Pterygota</taxon>
        <taxon>Neoptera</taxon>
        <taxon>Endopterygota</taxon>
        <taxon>Coleoptera</taxon>
        <taxon>Polyphaga</taxon>
        <taxon>Cucujiformia</taxon>
        <taxon>Chrysomeloidea</taxon>
        <taxon>Chrysomelidae</taxon>
        <taxon>Galerucinae</taxon>
        <taxon>Diabroticina</taxon>
        <taxon>Diabroticites</taxon>
        <taxon>Diabrotica</taxon>
    </lineage>
</organism>
<dbReference type="Pfam" id="PF12656">
    <property type="entry name" value="G-patch_2"/>
    <property type="match status" value="1"/>
</dbReference>
<feature type="domain" description="G-patch" evidence="4">
    <location>
        <begin position="154"/>
        <end position="186"/>
    </location>
</feature>
<feature type="region of interest" description="Disordered" evidence="3">
    <location>
        <begin position="73"/>
        <end position="96"/>
    </location>
</feature>
<dbReference type="EnsemblMetazoa" id="XM_050648427.1">
    <property type="protein sequence ID" value="XP_050504384.1"/>
    <property type="gene ID" value="LOC126883185"/>
</dbReference>
<evidence type="ECO:0000313" key="6">
    <source>
        <dbReference type="Proteomes" id="UP001652700"/>
    </source>
</evidence>
<name>A0ABM5K2H2_DIAVI</name>
<feature type="compositionally biased region" description="Basic and acidic residues" evidence="3">
    <location>
        <begin position="315"/>
        <end position="326"/>
    </location>
</feature>
<evidence type="ECO:0000256" key="1">
    <source>
        <dbReference type="ARBA" id="ARBA00004123"/>
    </source>
</evidence>
<evidence type="ECO:0000256" key="2">
    <source>
        <dbReference type="ARBA" id="ARBA00023242"/>
    </source>
</evidence>
<dbReference type="RefSeq" id="XP_050504384.1">
    <property type="nucleotide sequence ID" value="XM_050648427.1"/>
</dbReference>
<proteinExistence type="predicted"/>
<dbReference type="PROSITE" id="PS50174">
    <property type="entry name" value="G_PATCH"/>
    <property type="match status" value="1"/>
</dbReference>
<dbReference type="InterPro" id="IPR026822">
    <property type="entry name" value="Spp2/MOS2_G-patch"/>
</dbReference>
<feature type="region of interest" description="Disordered" evidence="3">
    <location>
        <begin position="310"/>
        <end position="452"/>
    </location>
</feature>
<dbReference type="SMART" id="SM00443">
    <property type="entry name" value="G_patch"/>
    <property type="match status" value="1"/>
</dbReference>
<dbReference type="Proteomes" id="UP001652700">
    <property type="component" value="Unplaced"/>
</dbReference>
<evidence type="ECO:0000313" key="5">
    <source>
        <dbReference type="EnsemblMetazoa" id="XP_050504384.1"/>
    </source>
</evidence>
<reference evidence="5" key="1">
    <citation type="submission" date="2025-05" db="UniProtKB">
        <authorList>
            <consortium name="EnsemblMetazoa"/>
        </authorList>
    </citation>
    <scope>IDENTIFICATION</scope>
</reference>
<comment type="subcellular location">
    <subcellularLocation>
        <location evidence="1">Nucleus</location>
    </subcellularLocation>
</comment>
<feature type="compositionally biased region" description="Polar residues" evidence="3">
    <location>
        <begin position="75"/>
        <end position="85"/>
    </location>
</feature>
<dbReference type="InterPro" id="IPR000467">
    <property type="entry name" value="G_patch_dom"/>
</dbReference>
<evidence type="ECO:0000256" key="3">
    <source>
        <dbReference type="SAM" id="MobiDB-lite"/>
    </source>
</evidence>
<sequence>MEPVKKISFGFSKTNKKPLIFNKSLDKKVDYIVSLEGQSVKLKDESKEVEKAPLVIPLKDNQTDLLQRVRDMKAKQQNTRKNSNDPVEEDNRPDSDLTIEELAAREIVKEAKQKLVQNDTSGSKNFVIFTKKADELPLEGKMESTLVDYENIPVNDFGLAMLRGMGWKEGMSIGKNTVKTSAVKAPDLRPKGLGLGARVLINSETSLQPVIDNNGQALVLKKGCYARIIAGNNKGSYCEVQGLDDEAGRVVVKTSLKSNILTLNEFMLVAVTKEEYLKSSKVINSAIYKEYQEMSENKIKAEIKNVVYKGGPNIKNDEESNAERKSSVIKIQPEGTNNYSGDDQYYKESSSKSSGSRDKEKYSRCYKKYKDSSDLDSDYGKSKRVHKRKDKRRHRDKSRSPYGKSKYKNNKKSSKSKRSSSDSDYDSISKSKNDRSSSSGTDYDRYKRRNKR</sequence>
<accession>A0ABM5K2H2</accession>
<feature type="compositionally biased region" description="Basic residues" evidence="3">
    <location>
        <begin position="382"/>
        <end position="397"/>
    </location>
</feature>
<dbReference type="PANTHER" id="PTHR15818:SF2">
    <property type="entry name" value="G-PATCH DOMAIN AND KOW MOTIFS-CONTAINING PROTEIN"/>
    <property type="match status" value="1"/>
</dbReference>
<keyword evidence="6" id="KW-1185">Reference proteome</keyword>
<dbReference type="PANTHER" id="PTHR15818">
    <property type="entry name" value="G PATCH AND KOW-CONTAINING"/>
    <property type="match status" value="1"/>
</dbReference>
<evidence type="ECO:0000259" key="4">
    <source>
        <dbReference type="PROSITE" id="PS50174"/>
    </source>
</evidence>